<organism evidence="3 4">
    <name type="scientific">Lachnotalea glycerini</name>
    <dbReference type="NCBI Taxonomy" id="1763509"/>
    <lineage>
        <taxon>Bacteria</taxon>
        <taxon>Bacillati</taxon>
        <taxon>Bacillota</taxon>
        <taxon>Clostridia</taxon>
        <taxon>Lachnospirales</taxon>
        <taxon>Lachnospiraceae</taxon>
        <taxon>Lachnotalea</taxon>
    </lineage>
</organism>
<dbReference type="Pfam" id="PF04012">
    <property type="entry name" value="PspA_IM30"/>
    <property type="match status" value="1"/>
</dbReference>
<dbReference type="Proteomes" id="UP000247523">
    <property type="component" value="Unassembled WGS sequence"/>
</dbReference>
<dbReference type="Proteomes" id="UP000216411">
    <property type="component" value="Unassembled WGS sequence"/>
</dbReference>
<protein>
    <submittedName>
        <fullName evidence="2">Phage shock protein A (PspA) family protein</fullName>
    </submittedName>
    <submittedName>
        <fullName evidence="3">PspA/IM30 family protein</fullName>
    </submittedName>
</protein>
<reference evidence="3 4" key="1">
    <citation type="journal article" date="2017" name="Genome Announc.">
        <title>Draft Genome Sequence of a Sporulating and Motile Strain of Lachnotalea glycerini Isolated from Water in Quebec City, Canada.</title>
        <authorList>
            <person name="Maheux A.F."/>
            <person name="Boudreau D.K."/>
            <person name="Berube E."/>
            <person name="Boissinot M."/>
            <person name="Raymond F."/>
            <person name="Brodeur S."/>
            <person name="Corbeil J."/>
            <person name="Isabel S."/>
            <person name="Omar R.F."/>
            <person name="Bergeron M.G."/>
        </authorList>
    </citation>
    <scope>NUCLEOTIDE SEQUENCE [LARGE SCALE GENOMIC DNA]</scope>
    <source>
        <strain evidence="3 4">CCRI-19302</strain>
    </source>
</reference>
<evidence type="ECO:0000313" key="4">
    <source>
        <dbReference type="Proteomes" id="UP000216411"/>
    </source>
</evidence>
<gene>
    <name evidence="2" type="ORF">C8E03_109158</name>
    <name evidence="3" type="ORF">CG710_011810</name>
</gene>
<reference evidence="3" key="3">
    <citation type="submission" date="2018-07" db="EMBL/GenBank/DDBJ databases">
        <authorList>
            <person name="Quirk P.G."/>
            <person name="Krulwich T.A."/>
        </authorList>
    </citation>
    <scope>NUCLEOTIDE SEQUENCE</scope>
    <source>
        <strain evidence="3">CCRI-19302</strain>
    </source>
</reference>
<dbReference type="PANTHER" id="PTHR31088:SF6">
    <property type="entry name" value="PHAGE SHOCK PROTEIN A"/>
    <property type="match status" value="1"/>
</dbReference>
<evidence type="ECO:0000313" key="5">
    <source>
        <dbReference type="Proteomes" id="UP000247523"/>
    </source>
</evidence>
<dbReference type="EMBL" id="NOKA02000024">
    <property type="protein sequence ID" value="RDY30956.1"/>
    <property type="molecule type" value="Genomic_DNA"/>
</dbReference>
<dbReference type="RefSeq" id="WP_094375983.1">
    <property type="nucleotide sequence ID" value="NZ_NOKA02000024.1"/>
</dbReference>
<proteinExistence type="inferred from homology"/>
<accession>A0A255IPA4</accession>
<evidence type="ECO:0000313" key="2">
    <source>
        <dbReference type="EMBL" id="PXV87868.1"/>
    </source>
</evidence>
<name>A0A255IPA4_9FIRM</name>
<dbReference type="AlphaFoldDB" id="A0A255IPA4"/>
<dbReference type="OrthoDB" id="9779630at2"/>
<comment type="similarity">
    <text evidence="1">Belongs to the PspA/Vipp/IM30 family.</text>
</comment>
<dbReference type="PANTHER" id="PTHR31088">
    <property type="entry name" value="MEMBRANE-ASSOCIATED PROTEIN VIPP1, CHLOROPLASTIC"/>
    <property type="match status" value="1"/>
</dbReference>
<evidence type="ECO:0000256" key="1">
    <source>
        <dbReference type="ARBA" id="ARBA00043985"/>
    </source>
</evidence>
<dbReference type="EMBL" id="QICS01000009">
    <property type="protein sequence ID" value="PXV87868.1"/>
    <property type="molecule type" value="Genomic_DNA"/>
</dbReference>
<sequence>MAGILKRFSDIMSANMNALLDKAEDPAKMIDQYLRNLKSDLDKVKAETAAIMAEETKAKRDLNECISEVDKMQKYAEKAVLASNEADAKTFLMKKAQLIEKQYELQKVFDSASENAAKMKSMHDKLVSDVNDLNARKTAIKAKIAVAKTQDKINKIEAGAWGAHNNMSAFDRMEEKADRMLDEANAMATLNNEKIDETIELKNQYDGQSKADVEDELTALKNKLEAKK</sequence>
<reference evidence="2 5" key="2">
    <citation type="submission" date="2018-05" db="EMBL/GenBank/DDBJ databases">
        <title>Genomic Encyclopedia of Type Strains, Phase IV (KMG-IV): sequencing the most valuable type-strain genomes for metagenomic binning, comparative biology and taxonomic classification.</title>
        <authorList>
            <person name="Goeker M."/>
        </authorList>
    </citation>
    <scope>NUCLEOTIDE SEQUENCE [LARGE SCALE GENOMIC DNA]</scope>
    <source>
        <strain evidence="2 5">DSM 28816</strain>
    </source>
</reference>
<keyword evidence="4" id="KW-1185">Reference proteome</keyword>
<dbReference type="InterPro" id="IPR007157">
    <property type="entry name" value="PspA_VIPP1"/>
</dbReference>
<comment type="caution">
    <text evidence="3">The sequence shown here is derived from an EMBL/GenBank/DDBJ whole genome shotgun (WGS) entry which is preliminary data.</text>
</comment>
<evidence type="ECO:0000313" key="3">
    <source>
        <dbReference type="EMBL" id="RDY30956.1"/>
    </source>
</evidence>